<dbReference type="Ensembl" id="ENSSSCT00025000125.1">
    <property type="protein sequence ID" value="ENSSSCP00025000074.1"/>
    <property type="gene ID" value="ENSSSCG00025000078.1"/>
</dbReference>
<dbReference type="AlphaFoldDB" id="A0A8D0HRC7"/>
<dbReference type="Ensembl" id="ENSSSCT00065015580.1">
    <property type="protein sequence ID" value="ENSSSCP00065006356.1"/>
    <property type="gene ID" value="ENSSSCG00065011717.1"/>
</dbReference>
<organism evidence="2 3">
    <name type="scientific">Sus scrofa</name>
    <name type="common">Pig</name>
    <dbReference type="NCBI Taxonomy" id="9823"/>
    <lineage>
        <taxon>Eukaryota</taxon>
        <taxon>Metazoa</taxon>
        <taxon>Chordata</taxon>
        <taxon>Craniata</taxon>
        <taxon>Vertebrata</taxon>
        <taxon>Euteleostomi</taxon>
        <taxon>Mammalia</taxon>
        <taxon>Eutheria</taxon>
        <taxon>Laurasiatheria</taxon>
        <taxon>Artiodactyla</taxon>
        <taxon>Suina</taxon>
        <taxon>Suidae</taxon>
        <taxon>Sus</taxon>
    </lineage>
</organism>
<evidence type="ECO:0000313" key="2">
    <source>
        <dbReference type="Ensembl" id="ENSSSCP00035040255.1"/>
    </source>
</evidence>
<dbReference type="Ensembl" id="ENSSSCT00060064180.1">
    <property type="protein sequence ID" value="ENSSSCP00060027525.1"/>
    <property type="gene ID" value="ENSSSCG00060047268.1"/>
</dbReference>
<protein>
    <recommendedName>
        <fullName evidence="1">Reverse transcriptase domain-containing protein</fullName>
    </recommendedName>
</protein>
<dbReference type="Proteomes" id="UP000694727">
    <property type="component" value="Unplaced"/>
</dbReference>
<dbReference type="Ensembl" id="ENSSSCT00050017631.1">
    <property type="protein sequence ID" value="ENSSSCP00050007285.1"/>
    <property type="gene ID" value="ENSSSCG00050013064.1"/>
</dbReference>
<dbReference type="Proteomes" id="UP000694571">
    <property type="component" value="Unplaced"/>
</dbReference>
<dbReference type="Ensembl" id="ENSSSCT00035095667.1">
    <property type="protein sequence ID" value="ENSSSCP00035040255.1"/>
    <property type="gene ID" value="ENSSSCG00035070797.1"/>
</dbReference>
<dbReference type="Proteomes" id="UP000694723">
    <property type="component" value="Unplaced"/>
</dbReference>
<dbReference type="Pfam" id="PF00078">
    <property type="entry name" value="RVT_1"/>
    <property type="match status" value="1"/>
</dbReference>
<accession>A0A8D0HRC7</accession>
<dbReference type="Proteomes" id="UP000694726">
    <property type="component" value="Unplaced"/>
</dbReference>
<dbReference type="Proteomes" id="UP000694725">
    <property type="component" value="Unplaced"/>
</dbReference>
<proteinExistence type="predicted"/>
<dbReference type="Ensembl" id="ENSSSCT00015103197.1">
    <property type="protein sequence ID" value="ENSSSCP00015042966.1"/>
    <property type="gene ID" value="ENSSSCG00015076512.1"/>
</dbReference>
<dbReference type="Proteomes" id="UP000694570">
    <property type="component" value="Unplaced"/>
</dbReference>
<dbReference type="PANTHER" id="PTHR31635">
    <property type="entry name" value="REVERSE TRANSCRIPTASE DOMAIN-CONTAINING PROTEIN-RELATED"/>
    <property type="match status" value="1"/>
</dbReference>
<evidence type="ECO:0000259" key="1">
    <source>
        <dbReference type="PROSITE" id="PS50878"/>
    </source>
</evidence>
<dbReference type="Ensembl" id="ENSSSCT00030021806.1">
    <property type="protein sequence ID" value="ENSSSCP00030009857.1"/>
    <property type="gene ID" value="ENSSSCG00030015734.1"/>
</dbReference>
<dbReference type="Proteomes" id="UP000694728">
    <property type="component" value="Unplaced"/>
</dbReference>
<dbReference type="PANTHER" id="PTHR31635:SF196">
    <property type="entry name" value="REVERSE TRANSCRIPTASE DOMAIN-CONTAINING PROTEIN-RELATED"/>
    <property type="match status" value="1"/>
</dbReference>
<name>A0A8D0HRC7_PIG</name>
<feature type="domain" description="Reverse transcriptase" evidence="1">
    <location>
        <begin position="1"/>
        <end position="149"/>
    </location>
</feature>
<evidence type="ECO:0000313" key="3">
    <source>
        <dbReference type="Proteomes" id="UP000694720"/>
    </source>
</evidence>
<sequence>MYLNIIKAIYDKPTANMILSGEKLKAFPLKSGTSQECPFSPLLFNIVLKVLVTASRKTKEIKGIQIGREEVKLCLYADEMILYIENSKDSTQKLFELINEFSRVARYKTNIQKLVAFLCTNNEILEKEYKNIIPCKIAPPKIKYLAINLTKEVKRLRC</sequence>
<dbReference type="Ensembl" id="ENSSSCT00045035142.1">
    <property type="protein sequence ID" value="ENSSSCP00045024398.1"/>
    <property type="gene ID" value="ENSSSCG00045020617.1"/>
</dbReference>
<dbReference type="InterPro" id="IPR000477">
    <property type="entry name" value="RT_dom"/>
</dbReference>
<dbReference type="Proteomes" id="UP000694724">
    <property type="component" value="Unplaced"/>
</dbReference>
<dbReference type="PROSITE" id="PS50878">
    <property type="entry name" value="RT_POL"/>
    <property type="match status" value="1"/>
</dbReference>
<reference evidence="2" key="1">
    <citation type="submission" date="2025-05" db="UniProtKB">
        <authorList>
            <consortium name="Ensembl"/>
        </authorList>
    </citation>
    <scope>IDENTIFICATION</scope>
</reference>
<dbReference type="Proteomes" id="UP000694720">
    <property type="component" value="Unplaced"/>
</dbReference>
<dbReference type="Ensembl" id="ENSSSCT00055013910.1">
    <property type="protein sequence ID" value="ENSSSCP00055010949.1"/>
    <property type="gene ID" value="ENSSSCG00055007166.1"/>
</dbReference>